<evidence type="ECO:0000256" key="2">
    <source>
        <dbReference type="ARBA" id="ARBA00022827"/>
    </source>
</evidence>
<dbReference type="SUPFAM" id="SSF51905">
    <property type="entry name" value="FAD/NAD(P)-binding domain"/>
    <property type="match status" value="2"/>
</dbReference>
<reference evidence="4" key="1">
    <citation type="submission" date="2015-01" db="EMBL/GenBank/DDBJ databases">
        <authorList>
            <person name="Durling Mikael"/>
        </authorList>
    </citation>
    <scope>NUCLEOTIDE SEQUENCE</scope>
</reference>
<evidence type="ECO:0000256" key="3">
    <source>
        <dbReference type="ARBA" id="ARBA00023002"/>
    </source>
</evidence>
<dbReference type="AlphaFoldDB" id="A0A0B7KC64"/>
<evidence type="ECO:0000256" key="1">
    <source>
        <dbReference type="ARBA" id="ARBA00022630"/>
    </source>
</evidence>
<dbReference type="Gene3D" id="3.50.50.60">
    <property type="entry name" value="FAD/NAD(P)-binding domain"/>
    <property type="match status" value="1"/>
</dbReference>
<evidence type="ECO:0008006" key="5">
    <source>
        <dbReference type="Google" id="ProtNLM"/>
    </source>
</evidence>
<accession>A0A0B7KC64</accession>
<keyword evidence="2" id="KW-0274">FAD</keyword>
<sequence length="583" mass="64993">MEAADLVIVGAGIFGLATARAFCEAHPEANVVILEAADSVGGTWAKHRLYPGLKTNNILGTYEFPDFPMTSSEFGVAPWQHIPGSNLHEYIVRFVEHYDIGRRIRLNSKVNVVEQGDNDEWILNIEEKGVEGTTKITAKSLVIATGMTGNPNIPEIPGCADFGAPLFHAKDFLQHDSLLNTAKHVVVYGGAKSAWDGVYAYASSGVSVDWVIRDSGKGPTWMASPFVSPFRIWIEKLVFTRILTWLTPCVWGAHDGYEAIKSFLHTSVLGRWIVSSFYQGISNDTLAMNDYDSHPETAKLKPWSDGFWAGTSLSMLNYPTDFFEYVRSGQVKVHHAEITHLTHGTVHLSSGEAIPTDALHCSTGWKHQPPINVSPPSLAKDLGLPHAFPEASSLASAADEEVFRRFPSLKDQPDVFPKNKSQRHRPVSEEVSLSPYRLFRFMVPPKYIHQRNFAVAGAMLSFGQPISAQAQGLWITSYLDGTLRVPESLEEVEYSAELFMRYSRWRTPAGCGKRHGDMIFESMPYWDLLLQDLGVQYKRKSGWLQEIFMPYGVSDYKGLVTEWITLKKSGKLRGGCGSAFLER</sequence>
<organism evidence="4">
    <name type="scientific">Bionectria ochroleuca</name>
    <name type="common">Gliocladium roseum</name>
    <dbReference type="NCBI Taxonomy" id="29856"/>
    <lineage>
        <taxon>Eukaryota</taxon>
        <taxon>Fungi</taxon>
        <taxon>Dikarya</taxon>
        <taxon>Ascomycota</taxon>
        <taxon>Pezizomycotina</taxon>
        <taxon>Sordariomycetes</taxon>
        <taxon>Hypocreomycetidae</taxon>
        <taxon>Hypocreales</taxon>
        <taxon>Bionectriaceae</taxon>
        <taxon>Clonostachys</taxon>
    </lineage>
</organism>
<keyword evidence="1" id="KW-0285">Flavoprotein</keyword>
<dbReference type="InterPro" id="IPR036188">
    <property type="entry name" value="FAD/NAD-bd_sf"/>
</dbReference>
<dbReference type="Pfam" id="PF13738">
    <property type="entry name" value="Pyr_redox_3"/>
    <property type="match status" value="1"/>
</dbReference>
<protein>
    <recommendedName>
        <fullName evidence="5">FAD/NAD(P)-binding domain-containing protein</fullName>
    </recommendedName>
</protein>
<evidence type="ECO:0000313" key="4">
    <source>
        <dbReference type="EMBL" id="CEO52500.1"/>
    </source>
</evidence>
<keyword evidence="3" id="KW-0560">Oxidoreductase</keyword>
<gene>
    <name evidence="4" type="ORF">BN869_000008558_1</name>
</gene>
<proteinExistence type="predicted"/>
<name>A0A0B7KC64_BIOOC</name>
<dbReference type="EMBL" id="CDPU01000029">
    <property type="protein sequence ID" value="CEO52500.1"/>
    <property type="molecule type" value="Genomic_DNA"/>
</dbReference>
<dbReference type="GO" id="GO:0016491">
    <property type="term" value="F:oxidoreductase activity"/>
    <property type="evidence" value="ECO:0007669"/>
    <property type="project" value="UniProtKB-KW"/>
</dbReference>
<dbReference type="PANTHER" id="PTHR23023">
    <property type="entry name" value="DIMETHYLANILINE MONOOXYGENASE"/>
    <property type="match status" value="1"/>
</dbReference>
<dbReference type="InterPro" id="IPR050346">
    <property type="entry name" value="FMO-like"/>
</dbReference>